<sequence length="232" mass="25256">MPSNDRTEVLKVLKKNERHHRNGVGTPRVCGVSHQASSTVSSSTASANNDWKHWVVMQGSEKVAVDDVREVGKTIGVQLKGASENMFSVLARKGTTKQAASGQTQGGGSETKLQSCDDIICSTLWGNSPHAFSFRPSVGASGGLLTLWDSSEVEVWSSESYENVLWCHGRFVRSSEEFYLANVYAPCDSGAKQVLWNSLSIKIQALGRSRVCVCGDFNAIRSVDERRSVRDG</sequence>
<dbReference type="Gene3D" id="3.60.10.10">
    <property type="entry name" value="Endonuclease/exonuclease/phosphatase"/>
    <property type="match status" value="1"/>
</dbReference>
<reference evidence="1 2" key="1">
    <citation type="journal article" date="2014" name="Am. J. Bot.">
        <title>Genome assembly and annotation for red clover (Trifolium pratense; Fabaceae).</title>
        <authorList>
            <person name="Istvanek J."/>
            <person name="Jaros M."/>
            <person name="Krenek A."/>
            <person name="Repkova J."/>
        </authorList>
    </citation>
    <scope>NUCLEOTIDE SEQUENCE [LARGE SCALE GENOMIC DNA]</scope>
    <source>
        <strain evidence="2">cv. Tatra</strain>
        <tissue evidence="1">Young leaves</tissue>
    </source>
</reference>
<dbReference type="SUPFAM" id="SSF56219">
    <property type="entry name" value="DNase I-like"/>
    <property type="match status" value="1"/>
</dbReference>
<proteinExistence type="predicted"/>
<organism evidence="1 2">
    <name type="scientific">Trifolium pratense</name>
    <name type="common">Red clover</name>
    <dbReference type="NCBI Taxonomy" id="57577"/>
    <lineage>
        <taxon>Eukaryota</taxon>
        <taxon>Viridiplantae</taxon>
        <taxon>Streptophyta</taxon>
        <taxon>Embryophyta</taxon>
        <taxon>Tracheophyta</taxon>
        <taxon>Spermatophyta</taxon>
        <taxon>Magnoliopsida</taxon>
        <taxon>eudicotyledons</taxon>
        <taxon>Gunneridae</taxon>
        <taxon>Pentapetalae</taxon>
        <taxon>rosids</taxon>
        <taxon>fabids</taxon>
        <taxon>Fabales</taxon>
        <taxon>Fabaceae</taxon>
        <taxon>Papilionoideae</taxon>
        <taxon>50 kb inversion clade</taxon>
        <taxon>NPAAA clade</taxon>
        <taxon>Hologalegina</taxon>
        <taxon>IRL clade</taxon>
        <taxon>Trifolieae</taxon>
        <taxon>Trifolium</taxon>
    </lineage>
</organism>
<name>A0A2K3KAA2_TRIPR</name>
<gene>
    <name evidence="1" type="ORF">L195_g053384</name>
</gene>
<dbReference type="AlphaFoldDB" id="A0A2K3KAA2"/>
<evidence type="ECO:0000313" key="1">
    <source>
        <dbReference type="EMBL" id="PNX63199.1"/>
    </source>
</evidence>
<feature type="non-terminal residue" evidence="1">
    <location>
        <position position="232"/>
    </location>
</feature>
<accession>A0A2K3KAA2</accession>
<protein>
    <submittedName>
        <fullName evidence="1">Cytochrome p450</fullName>
    </submittedName>
</protein>
<comment type="caution">
    <text evidence="1">The sequence shown here is derived from an EMBL/GenBank/DDBJ whole genome shotgun (WGS) entry which is preliminary data.</text>
</comment>
<reference evidence="1 2" key="2">
    <citation type="journal article" date="2017" name="Front. Plant Sci.">
        <title>Gene Classification and Mining of Molecular Markers Useful in Red Clover (Trifolium pratense) Breeding.</title>
        <authorList>
            <person name="Istvanek J."/>
            <person name="Dluhosova J."/>
            <person name="Dluhos P."/>
            <person name="Patkova L."/>
            <person name="Nedelnik J."/>
            <person name="Repkova J."/>
        </authorList>
    </citation>
    <scope>NUCLEOTIDE SEQUENCE [LARGE SCALE GENOMIC DNA]</scope>
    <source>
        <strain evidence="2">cv. Tatra</strain>
        <tissue evidence="1">Young leaves</tissue>
    </source>
</reference>
<dbReference type="EMBL" id="ASHM01089706">
    <property type="protein sequence ID" value="PNX63199.1"/>
    <property type="molecule type" value="Genomic_DNA"/>
</dbReference>
<evidence type="ECO:0000313" key="2">
    <source>
        <dbReference type="Proteomes" id="UP000236291"/>
    </source>
</evidence>
<dbReference type="InterPro" id="IPR036691">
    <property type="entry name" value="Endo/exonu/phosph_ase_sf"/>
</dbReference>
<dbReference type="Proteomes" id="UP000236291">
    <property type="component" value="Unassembled WGS sequence"/>
</dbReference>